<dbReference type="STRING" id="112904.BH747_06320"/>
<comment type="catalytic activity">
    <reaction evidence="7">
        <text>NAD(+) + H2O = ADP-D-ribose + nicotinamide + H(+)</text>
        <dbReference type="Rhea" id="RHEA:16301"/>
        <dbReference type="ChEBI" id="CHEBI:15377"/>
        <dbReference type="ChEBI" id="CHEBI:15378"/>
        <dbReference type="ChEBI" id="CHEBI:17154"/>
        <dbReference type="ChEBI" id="CHEBI:57540"/>
        <dbReference type="ChEBI" id="CHEBI:57967"/>
        <dbReference type="EC" id="3.2.2.5"/>
    </reaction>
    <physiologicalReaction direction="left-to-right" evidence="7">
        <dbReference type="Rhea" id="RHEA:16302"/>
    </physiologicalReaction>
</comment>
<dbReference type="InterPro" id="IPR041486">
    <property type="entry name" value="ThsA_STALD"/>
</dbReference>
<evidence type="ECO:0000256" key="1">
    <source>
        <dbReference type="ARBA" id="ARBA00022801"/>
    </source>
</evidence>
<dbReference type="PROSITE" id="PS50305">
    <property type="entry name" value="SIRTUIN"/>
    <property type="match status" value="1"/>
</dbReference>
<comment type="caution">
    <text evidence="10">The sequence shown here is derived from an EMBL/GenBank/DDBJ whole genome shotgun (WGS) entry which is preliminary data.</text>
</comment>
<gene>
    <name evidence="10" type="ORF">BH747_06320</name>
</gene>
<evidence type="ECO:0000256" key="3">
    <source>
        <dbReference type="ARBA" id="ARBA00023118"/>
    </source>
</evidence>
<proteinExistence type="inferred from homology"/>
<dbReference type="SUPFAM" id="SSF52467">
    <property type="entry name" value="DHS-like NAD/FAD-binding domain"/>
    <property type="match status" value="1"/>
</dbReference>
<evidence type="ECO:0000313" key="10">
    <source>
        <dbReference type="EMBL" id="OQO70626.1"/>
    </source>
</evidence>
<dbReference type="OrthoDB" id="1688888at2"/>
<dbReference type="RefSeq" id="WP_016631975.1">
    <property type="nucleotide sequence ID" value="NZ_MJEA01000004.1"/>
</dbReference>
<evidence type="ECO:0000256" key="2">
    <source>
        <dbReference type="ARBA" id="ARBA00023027"/>
    </source>
</evidence>
<organism evidence="10 11">
    <name type="scientific">Enterococcus villorum</name>
    <dbReference type="NCBI Taxonomy" id="112904"/>
    <lineage>
        <taxon>Bacteria</taxon>
        <taxon>Bacillati</taxon>
        <taxon>Bacillota</taxon>
        <taxon>Bacilli</taxon>
        <taxon>Lactobacillales</taxon>
        <taxon>Enterococcaceae</taxon>
        <taxon>Enterococcus</taxon>
    </lineage>
</organism>
<keyword evidence="3" id="KW-0051">Antiviral defense</keyword>
<dbReference type="InterPro" id="IPR026590">
    <property type="entry name" value="Ssirtuin_cat_dom"/>
</dbReference>
<comment type="similarity">
    <text evidence="5">Belongs to the soluble Thoeris ThsA family.</text>
</comment>
<comment type="caution">
    <text evidence="8">Lacks conserved residue(s) required for the propagation of feature annotation.</text>
</comment>
<dbReference type="AlphaFoldDB" id="A0A1V8YE95"/>
<evidence type="ECO:0000256" key="5">
    <source>
        <dbReference type="ARBA" id="ARBA00035014"/>
    </source>
</evidence>
<evidence type="ECO:0000259" key="9">
    <source>
        <dbReference type="PROSITE" id="PS50305"/>
    </source>
</evidence>
<dbReference type="GO" id="GO:0003953">
    <property type="term" value="F:NAD+ nucleosidase activity"/>
    <property type="evidence" value="ECO:0007669"/>
    <property type="project" value="UniProtKB-EC"/>
</dbReference>
<keyword evidence="1" id="KW-0378">Hydrolase</keyword>
<evidence type="ECO:0000256" key="4">
    <source>
        <dbReference type="ARBA" id="ARBA00034327"/>
    </source>
</evidence>
<accession>A0A1V8YE95</accession>
<evidence type="ECO:0000256" key="6">
    <source>
        <dbReference type="ARBA" id="ARBA00035033"/>
    </source>
</evidence>
<dbReference type="EMBL" id="MJEA01000004">
    <property type="protein sequence ID" value="OQO70626.1"/>
    <property type="molecule type" value="Genomic_DNA"/>
</dbReference>
<evidence type="ECO:0000256" key="7">
    <source>
        <dbReference type="ARBA" id="ARBA00047575"/>
    </source>
</evidence>
<dbReference type="EC" id="3.2.2.5" evidence="4"/>
<reference evidence="10 11" key="1">
    <citation type="journal article" date="2017" name="BMC Microbiol.">
        <title>Comparative genomics of Enterococcus spp. isolated from bovine feces.</title>
        <authorList>
            <person name="Beukers A.G."/>
            <person name="Zaheer R."/>
            <person name="Goji N."/>
            <person name="Amoako K.K."/>
            <person name="Chaves A.V."/>
            <person name="Ward M.P."/>
            <person name="McAllister T.A."/>
        </authorList>
    </citation>
    <scope>NUCLEOTIDE SEQUENCE [LARGE SCALE GENOMIC DNA]</scope>
    <source>
        <strain evidence="10 11">F1129D 143</strain>
    </source>
</reference>
<dbReference type="Pfam" id="PF13289">
    <property type="entry name" value="SIR2_2"/>
    <property type="match status" value="1"/>
</dbReference>
<dbReference type="InterPro" id="IPR029035">
    <property type="entry name" value="DHS-like_NAD/FAD-binding_dom"/>
</dbReference>
<dbReference type="Pfam" id="PF18185">
    <property type="entry name" value="STALD"/>
    <property type="match status" value="1"/>
</dbReference>
<keyword evidence="2" id="KW-0520">NAD</keyword>
<dbReference type="Proteomes" id="UP000192477">
    <property type="component" value="Unassembled WGS sequence"/>
</dbReference>
<evidence type="ECO:0000256" key="8">
    <source>
        <dbReference type="PROSITE-ProRule" id="PRU00236"/>
    </source>
</evidence>
<feature type="domain" description="Deacetylase sirtuin-type" evidence="9">
    <location>
        <begin position="3"/>
        <end position="292"/>
    </location>
</feature>
<evidence type="ECO:0000313" key="11">
    <source>
        <dbReference type="Proteomes" id="UP000192477"/>
    </source>
</evidence>
<name>A0A1V8YE95_9ENTE</name>
<protein>
    <recommendedName>
        <fullName evidence="6">NAD(+) hydrolase ThsA</fullName>
        <ecNumber evidence="4">3.2.2.5</ecNumber>
    </recommendedName>
</protein>
<dbReference type="GO" id="GO:0051607">
    <property type="term" value="P:defense response to virus"/>
    <property type="evidence" value="ECO:0007669"/>
    <property type="project" value="UniProtKB-KW"/>
</dbReference>
<sequence length="482" mass="56052">MSEISKDIFLKRFSKAVNEGYAAIFVGAGFSRPMGYVDWKTLLKPFAEELELDIEQETDLARLAQFYRNEKGSKSRINQEIIDQFSKNVKLNENVKIITRLPIYTYWTTNYDHLLEEGLKLNNRKADVKITQDQLSLQKRDRDALVYKMHGDVDFASEAVLTKEDYEVYNEKRSLYTTVLQGDLISKTFLFIGFSFEDPNLDNILSRTRNLLGENVGESYWLEKNVAEPNLQDIESEKEIEEVKEKYRIDKVKLSLKINELKRYGISTVLINDYDEITSILLEVEKRYLRTNVFISGSIKSYDEIWEENKVNNFCSILSEKLVNNNYKVHSGFGLGVGSSVINGALKEIYSTKYRHVDEHLLLRPFPQVFENDEEKKLKWRQYREELISKVGVSIFIFGNKISKEGEVELSEGMFEEFEIAKKFNNLIIPVGSTGGMAKKIYDMVEQDIEEYPYLKNDLETLKSSHDIQELTDCILDILEKN</sequence>